<dbReference type="EMBL" id="JAQIZZ010000007">
    <property type="protein sequence ID" value="KAJ5533556.1"/>
    <property type="molecule type" value="Genomic_DNA"/>
</dbReference>
<protein>
    <recommendedName>
        <fullName evidence="3">Clavaminate synthase-like protein</fullName>
    </recommendedName>
</protein>
<evidence type="ECO:0008006" key="3">
    <source>
        <dbReference type="Google" id="ProtNLM"/>
    </source>
</evidence>
<reference evidence="1 2" key="1">
    <citation type="journal article" date="2023" name="IMA Fungus">
        <title>Comparative genomic study of the Penicillium genus elucidates a diverse pangenome and 15 lateral gene transfer events.</title>
        <authorList>
            <person name="Petersen C."/>
            <person name="Sorensen T."/>
            <person name="Nielsen M.R."/>
            <person name="Sondergaard T.E."/>
            <person name="Sorensen J.L."/>
            <person name="Fitzpatrick D.A."/>
            <person name="Frisvad J.C."/>
            <person name="Nielsen K.L."/>
        </authorList>
    </citation>
    <scope>NUCLEOTIDE SEQUENCE [LARGE SCALE GENOMIC DNA]</scope>
    <source>
        <strain evidence="1 2">IBT 35679</strain>
    </source>
</reference>
<dbReference type="Gene3D" id="2.60.120.620">
    <property type="entry name" value="q2cbj1_9rhob like domain"/>
    <property type="match status" value="1"/>
</dbReference>
<keyword evidence="2" id="KW-1185">Reference proteome</keyword>
<accession>A0AAD6GDI5</accession>
<organism evidence="1 2">
    <name type="scientific">Penicillium frequentans</name>
    <dbReference type="NCBI Taxonomy" id="3151616"/>
    <lineage>
        <taxon>Eukaryota</taxon>
        <taxon>Fungi</taxon>
        <taxon>Dikarya</taxon>
        <taxon>Ascomycota</taxon>
        <taxon>Pezizomycotina</taxon>
        <taxon>Eurotiomycetes</taxon>
        <taxon>Eurotiomycetidae</taxon>
        <taxon>Eurotiales</taxon>
        <taxon>Aspergillaceae</taxon>
        <taxon>Penicillium</taxon>
    </lineage>
</organism>
<evidence type="ECO:0000313" key="2">
    <source>
        <dbReference type="Proteomes" id="UP001220324"/>
    </source>
</evidence>
<gene>
    <name evidence="1" type="ORF">N7494_010108</name>
</gene>
<dbReference type="PANTHER" id="PTHR31630">
    <property type="entry name" value="PHYTANOYL-COA DIOXYGENASE-RELATED-RELATED"/>
    <property type="match status" value="1"/>
</dbReference>
<proteinExistence type="predicted"/>
<sequence length="336" mass="38657">MSTTVTETRSTTLKPSLESNSQIQYGDWRDDFFKQGYYVFKNAVPADKATNYYYEKALSWLESFDNDFDLKNPETWTKDNLPQSFKNMYLGYCAAHEKFMWDARTEPNVIRPFEELWGTNELTVSFDTFNVTLPDRKDDDFRPWPHVDQAPERKGLACVQGLLNLAPAGPKDGGLLLMPGSSALFEEYFATFKARDRTAVEAKHYDFYMFQLEDIAWFESKGCHQIKVNADPGDMILWDSRTIHHVAKIESDVIRSVLYICFTPAALAAPEDIAYKAELFKRYEATTHWPHCNIWGHGKAKINGEIDPMERDEPLEKPIVTDQILRLAGVKSYQGV</sequence>
<dbReference type="PANTHER" id="PTHR31630:SF6">
    <property type="entry name" value="PHYTANOYL-COA DIOXYGENASE-RELATED"/>
    <property type="match status" value="1"/>
</dbReference>
<name>A0AAD6GDI5_9EURO</name>
<dbReference type="SUPFAM" id="SSF51197">
    <property type="entry name" value="Clavaminate synthase-like"/>
    <property type="match status" value="1"/>
</dbReference>
<dbReference type="Proteomes" id="UP001220324">
    <property type="component" value="Unassembled WGS sequence"/>
</dbReference>
<evidence type="ECO:0000313" key="1">
    <source>
        <dbReference type="EMBL" id="KAJ5533556.1"/>
    </source>
</evidence>
<dbReference type="AlphaFoldDB" id="A0AAD6GDI5"/>
<comment type="caution">
    <text evidence="1">The sequence shown here is derived from an EMBL/GenBank/DDBJ whole genome shotgun (WGS) entry which is preliminary data.</text>
</comment>